<sequence length="252" mass="28263">MKRCILSGSVIATFLLASCDSEEIGADTVANEESVASLEKENKDLRDQISQLKEEMSSEKETDESGESDLTKENEALKSQVSELEEELASTKEAEDKYEAVLDENDSLQGEVSELKVELAELEGANEPQELEVTSEEESAETEQKEAGDSEVPREWQSALNSAYTYAELMHMSKAGIYEQLTSEYGENFPEEAAQYAIDNIEYDWENNALESARSYQELMDMSHASIYDQLVSEYGEKFTEEEAAYAIENLD</sequence>
<accession>A0ABV7N3T5</accession>
<name>A0ABV7N3T5_9STAP</name>
<evidence type="ECO:0000313" key="3">
    <source>
        <dbReference type="EMBL" id="MFC3388255.1"/>
    </source>
</evidence>
<keyword evidence="3" id="KW-0449">Lipoprotein</keyword>
<dbReference type="RefSeq" id="WP_380653447.1">
    <property type="nucleotide sequence ID" value="NZ_JBHRVQ010000001.1"/>
</dbReference>
<organism evidence="3 4">
    <name type="scientific">Salinicoccus sesuvii</name>
    <dbReference type="NCBI Taxonomy" id="868281"/>
    <lineage>
        <taxon>Bacteria</taxon>
        <taxon>Bacillati</taxon>
        <taxon>Bacillota</taxon>
        <taxon>Bacilli</taxon>
        <taxon>Bacillales</taxon>
        <taxon>Staphylococcaceae</taxon>
        <taxon>Salinicoccus</taxon>
    </lineage>
</organism>
<evidence type="ECO:0000313" key="4">
    <source>
        <dbReference type="Proteomes" id="UP001595637"/>
    </source>
</evidence>
<dbReference type="InterPro" id="IPR011434">
    <property type="entry name" value="Ltp-like_HTH"/>
</dbReference>
<feature type="compositionally biased region" description="Acidic residues" evidence="1">
    <location>
        <begin position="129"/>
        <end position="141"/>
    </location>
</feature>
<dbReference type="PROSITE" id="PS51257">
    <property type="entry name" value="PROKAR_LIPOPROTEIN"/>
    <property type="match status" value="1"/>
</dbReference>
<comment type="caution">
    <text evidence="3">The sequence shown here is derived from an EMBL/GenBank/DDBJ whole genome shotgun (WGS) entry which is preliminary data.</text>
</comment>
<feature type="compositionally biased region" description="Basic and acidic residues" evidence="1">
    <location>
        <begin position="38"/>
        <end position="60"/>
    </location>
</feature>
<dbReference type="Proteomes" id="UP001595637">
    <property type="component" value="Unassembled WGS sequence"/>
</dbReference>
<feature type="compositionally biased region" description="Basic and acidic residues" evidence="1">
    <location>
        <begin position="142"/>
        <end position="154"/>
    </location>
</feature>
<dbReference type="EMBL" id="JBHRVQ010000001">
    <property type="protein sequence ID" value="MFC3388255.1"/>
    <property type="molecule type" value="Genomic_DNA"/>
</dbReference>
<dbReference type="InterPro" id="IPR036388">
    <property type="entry name" value="WH-like_DNA-bd_sf"/>
</dbReference>
<reference evidence="4" key="1">
    <citation type="journal article" date="2019" name="Int. J. Syst. Evol. Microbiol.">
        <title>The Global Catalogue of Microorganisms (GCM) 10K type strain sequencing project: providing services to taxonomists for standard genome sequencing and annotation.</title>
        <authorList>
            <consortium name="The Broad Institute Genomics Platform"/>
            <consortium name="The Broad Institute Genome Sequencing Center for Infectious Disease"/>
            <person name="Wu L."/>
            <person name="Ma J."/>
        </authorList>
    </citation>
    <scope>NUCLEOTIDE SEQUENCE [LARGE SCALE GENOMIC DNA]</scope>
    <source>
        <strain evidence="4">CCM 7756</strain>
    </source>
</reference>
<dbReference type="Gene3D" id="1.10.287.1490">
    <property type="match status" value="1"/>
</dbReference>
<protein>
    <submittedName>
        <fullName evidence="3">Ltp family lipoprotein</fullName>
    </submittedName>
</protein>
<feature type="region of interest" description="Disordered" evidence="1">
    <location>
        <begin position="33"/>
        <end position="97"/>
    </location>
</feature>
<feature type="domain" description="Putative host cell surface-exposed lipoprotein Ltp-like HTH region" evidence="2">
    <location>
        <begin position="204"/>
        <end position="251"/>
    </location>
</feature>
<feature type="region of interest" description="Disordered" evidence="1">
    <location>
        <begin position="121"/>
        <end position="155"/>
    </location>
</feature>
<dbReference type="Gene3D" id="1.10.10.10">
    <property type="entry name" value="Winged helix-like DNA-binding domain superfamily/Winged helix DNA-binding domain"/>
    <property type="match status" value="2"/>
</dbReference>
<gene>
    <name evidence="3" type="ORF">ACFOEO_06705</name>
</gene>
<evidence type="ECO:0000256" key="1">
    <source>
        <dbReference type="SAM" id="MobiDB-lite"/>
    </source>
</evidence>
<dbReference type="Pfam" id="PF07553">
    <property type="entry name" value="Lipoprotein_Ltp"/>
    <property type="match status" value="2"/>
</dbReference>
<feature type="domain" description="Putative host cell surface-exposed lipoprotein Ltp-like HTH region" evidence="2">
    <location>
        <begin position="155"/>
        <end position="201"/>
    </location>
</feature>
<proteinExistence type="predicted"/>
<keyword evidence="4" id="KW-1185">Reference proteome</keyword>
<evidence type="ECO:0000259" key="2">
    <source>
        <dbReference type="Pfam" id="PF07553"/>
    </source>
</evidence>